<reference evidence="1" key="1">
    <citation type="submission" date="2021-05" db="EMBL/GenBank/DDBJ databases">
        <authorList>
            <person name="Alioto T."/>
            <person name="Alioto T."/>
            <person name="Gomez Garrido J."/>
        </authorList>
    </citation>
    <scope>NUCLEOTIDE SEQUENCE</scope>
</reference>
<accession>A0A8D8QI91</accession>
<evidence type="ECO:0000313" key="1">
    <source>
        <dbReference type="EMBL" id="CAG6631980.1"/>
    </source>
</evidence>
<protein>
    <submittedName>
        <fullName evidence="1">Uncharacterized protein</fullName>
    </submittedName>
</protein>
<proteinExistence type="predicted"/>
<dbReference type="EMBL" id="HBUF01078400">
    <property type="protein sequence ID" value="CAG6631980.1"/>
    <property type="molecule type" value="Transcribed_RNA"/>
</dbReference>
<dbReference type="AlphaFoldDB" id="A0A8D8QI91"/>
<name>A0A8D8QI91_9HEMI</name>
<sequence>MGKIIDFFYFRKSTLSFRTDLKIDLISTIDPPTGKIILKQSKRFWKVFFLIPRNEFLPLFFIKKPSIKLRVIFIVINNFIKCSMSTNSKIHNLFFLVENSYYKLPNS</sequence>
<organism evidence="1">
    <name type="scientific">Cacopsylla melanoneura</name>
    <dbReference type="NCBI Taxonomy" id="428564"/>
    <lineage>
        <taxon>Eukaryota</taxon>
        <taxon>Metazoa</taxon>
        <taxon>Ecdysozoa</taxon>
        <taxon>Arthropoda</taxon>
        <taxon>Hexapoda</taxon>
        <taxon>Insecta</taxon>
        <taxon>Pterygota</taxon>
        <taxon>Neoptera</taxon>
        <taxon>Paraneoptera</taxon>
        <taxon>Hemiptera</taxon>
        <taxon>Sternorrhyncha</taxon>
        <taxon>Psylloidea</taxon>
        <taxon>Psyllidae</taxon>
        <taxon>Psyllinae</taxon>
        <taxon>Cacopsylla</taxon>
    </lineage>
</organism>